<dbReference type="AlphaFoldDB" id="A0A512C0G2"/>
<protein>
    <submittedName>
        <fullName evidence="1">Adenylate kinase</fullName>
    </submittedName>
</protein>
<evidence type="ECO:0000313" key="1">
    <source>
        <dbReference type="EMBL" id="GEO17547.1"/>
    </source>
</evidence>
<sequence>MNSCVTAAGGRFFSILAVRGRAMQPLERIHIFGAAGCGSSTLGRALARQLKCQIIDADDVYWLPTRPPYQARRAAADRIRLLEDAIHSTNTWVLSGSVVGWGDHLIPRFDLVVFLYLASDIRLARLRERERERFGAAIDPGGSMCDQHRAFLRWATGYDTGLSGRTLETDANWLAQLGCPVVVMTGECPTNDQVRHILSSWTRSHP</sequence>
<dbReference type="SUPFAM" id="SSF52540">
    <property type="entry name" value="P-loop containing nucleoside triphosphate hydrolases"/>
    <property type="match status" value="1"/>
</dbReference>
<dbReference type="EMBL" id="BJYU01000110">
    <property type="protein sequence ID" value="GEO17547.1"/>
    <property type="molecule type" value="Genomic_DNA"/>
</dbReference>
<dbReference type="PANTHER" id="PTHR37816:SF2">
    <property type="entry name" value="DNA TOPOLOGY MODULATION PROTEIN FLAR-RELATED PROTEIN"/>
    <property type="match status" value="1"/>
</dbReference>
<proteinExistence type="predicted"/>
<gene>
    <name evidence="1" type="ORF">MAE02_52430</name>
</gene>
<dbReference type="InterPro" id="IPR052922">
    <property type="entry name" value="Cytidylate_Kinase-2"/>
</dbReference>
<organism evidence="1 2">
    <name type="scientific">Microvirga aerophila</name>
    <dbReference type="NCBI Taxonomy" id="670291"/>
    <lineage>
        <taxon>Bacteria</taxon>
        <taxon>Pseudomonadati</taxon>
        <taxon>Pseudomonadota</taxon>
        <taxon>Alphaproteobacteria</taxon>
        <taxon>Hyphomicrobiales</taxon>
        <taxon>Methylobacteriaceae</taxon>
        <taxon>Microvirga</taxon>
    </lineage>
</organism>
<dbReference type="GO" id="GO:0016301">
    <property type="term" value="F:kinase activity"/>
    <property type="evidence" value="ECO:0007669"/>
    <property type="project" value="UniProtKB-KW"/>
</dbReference>
<keyword evidence="1" id="KW-0808">Transferase</keyword>
<dbReference type="PANTHER" id="PTHR37816">
    <property type="entry name" value="YALI0E33011P"/>
    <property type="match status" value="1"/>
</dbReference>
<name>A0A512C0G2_9HYPH</name>
<evidence type="ECO:0000313" key="2">
    <source>
        <dbReference type="Proteomes" id="UP000321085"/>
    </source>
</evidence>
<keyword evidence="1" id="KW-0418">Kinase</keyword>
<dbReference type="NCBIfam" id="NF004861">
    <property type="entry name" value="PRK06217.1"/>
    <property type="match status" value="1"/>
</dbReference>
<reference evidence="1 2" key="1">
    <citation type="submission" date="2019-07" db="EMBL/GenBank/DDBJ databases">
        <title>Whole genome shotgun sequence of Microvirga aerophila NBRC 106136.</title>
        <authorList>
            <person name="Hosoyama A."/>
            <person name="Uohara A."/>
            <person name="Ohji S."/>
            <person name="Ichikawa N."/>
        </authorList>
    </citation>
    <scope>NUCLEOTIDE SEQUENCE [LARGE SCALE GENOMIC DNA]</scope>
    <source>
        <strain evidence="1 2">NBRC 106136</strain>
    </source>
</reference>
<keyword evidence="2" id="KW-1185">Reference proteome</keyword>
<dbReference type="InterPro" id="IPR027417">
    <property type="entry name" value="P-loop_NTPase"/>
</dbReference>
<dbReference type="Gene3D" id="3.40.50.300">
    <property type="entry name" value="P-loop containing nucleotide triphosphate hydrolases"/>
    <property type="match status" value="1"/>
</dbReference>
<accession>A0A512C0G2</accession>
<dbReference type="Proteomes" id="UP000321085">
    <property type="component" value="Unassembled WGS sequence"/>
</dbReference>
<comment type="caution">
    <text evidence="1">The sequence shown here is derived from an EMBL/GenBank/DDBJ whole genome shotgun (WGS) entry which is preliminary data.</text>
</comment>